<reference evidence="1 2" key="1">
    <citation type="submission" date="2015-06" db="EMBL/GenBank/DDBJ databases">
        <title>Draft genome of the ant-associated black yeast Phialophora attae CBS 131958.</title>
        <authorList>
            <person name="Moreno L.F."/>
            <person name="Stielow B.J."/>
            <person name="de Hoog S."/>
            <person name="Vicente V.A."/>
            <person name="Weiss V.A."/>
            <person name="de Vries M."/>
            <person name="Cruz L.M."/>
            <person name="Souza E.M."/>
        </authorList>
    </citation>
    <scope>NUCLEOTIDE SEQUENCE [LARGE SCALE GENOMIC DNA]</scope>
    <source>
        <strain evidence="1 2">CBS 131958</strain>
    </source>
</reference>
<dbReference type="RefSeq" id="XP_017999875.1">
    <property type="nucleotide sequence ID" value="XM_018140446.1"/>
</dbReference>
<protein>
    <recommendedName>
        <fullName evidence="3">Aminoglycoside phosphotransferase domain-containing protein</fullName>
    </recommendedName>
</protein>
<dbReference type="VEuPathDB" id="FungiDB:AB675_11586"/>
<name>A0A0N1NYW9_9EURO</name>
<dbReference type="AlphaFoldDB" id="A0A0N1NYW9"/>
<dbReference type="STRING" id="1664694.A0A0N1NYW9"/>
<dbReference type="Proteomes" id="UP000038010">
    <property type="component" value="Unassembled WGS sequence"/>
</dbReference>
<accession>A0A0N1NYW9</accession>
<proteinExistence type="predicted"/>
<sequence length="240" mass="26897">MATNGTTAFSHPPFLPKSVSFPNNQTYELIRPITELRSCHDGEPAESRIIFICRQPGIEQDYILKIKVQIPGGDRRPQNTPHPGPSTTTAEELKALSIFTKADLPHVPHLITSTIQPQPSNGPLPGGYISYLVMSLLPGQPLFTLNYWSLPSTVHEVIRPKFLEVLRAVYAAGVEPVDCGLRNVMWDEATQTCGIIDLELWRATEEGQGIGDELKELQRWGLSRRPPAKDWWAEWNTHGR</sequence>
<gene>
    <name evidence="1" type="ORF">AB675_11586</name>
</gene>
<evidence type="ECO:0000313" key="2">
    <source>
        <dbReference type="Proteomes" id="UP000038010"/>
    </source>
</evidence>
<keyword evidence="2" id="KW-1185">Reference proteome</keyword>
<evidence type="ECO:0008006" key="3">
    <source>
        <dbReference type="Google" id="ProtNLM"/>
    </source>
</evidence>
<evidence type="ECO:0000313" key="1">
    <source>
        <dbReference type="EMBL" id="KPI39912.1"/>
    </source>
</evidence>
<dbReference type="EMBL" id="LFJN01000013">
    <property type="protein sequence ID" value="KPI39912.1"/>
    <property type="molecule type" value="Genomic_DNA"/>
</dbReference>
<organism evidence="1 2">
    <name type="scientific">Cyphellophora attinorum</name>
    <dbReference type="NCBI Taxonomy" id="1664694"/>
    <lineage>
        <taxon>Eukaryota</taxon>
        <taxon>Fungi</taxon>
        <taxon>Dikarya</taxon>
        <taxon>Ascomycota</taxon>
        <taxon>Pezizomycotina</taxon>
        <taxon>Eurotiomycetes</taxon>
        <taxon>Chaetothyriomycetidae</taxon>
        <taxon>Chaetothyriales</taxon>
        <taxon>Cyphellophoraceae</taxon>
        <taxon>Cyphellophora</taxon>
    </lineage>
</organism>
<dbReference type="OrthoDB" id="5401170at2759"/>
<comment type="caution">
    <text evidence="1">The sequence shown here is derived from an EMBL/GenBank/DDBJ whole genome shotgun (WGS) entry which is preliminary data.</text>
</comment>
<dbReference type="GeneID" id="28732327"/>